<feature type="chain" id="PRO_5021802651" evidence="1">
    <location>
        <begin position="37"/>
        <end position="346"/>
    </location>
</feature>
<dbReference type="Proteomes" id="UP000320184">
    <property type="component" value="Unassembled WGS sequence"/>
</dbReference>
<dbReference type="AlphaFoldDB" id="A0A538SKX6"/>
<protein>
    <submittedName>
        <fullName evidence="3">YHYH protein</fullName>
    </submittedName>
</protein>
<dbReference type="EMBL" id="VBOT01000048">
    <property type="protein sequence ID" value="TMQ52027.1"/>
    <property type="molecule type" value="Genomic_DNA"/>
</dbReference>
<reference evidence="3 4" key="1">
    <citation type="journal article" date="2019" name="Nat. Microbiol.">
        <title>Mediterranean grassland soil C-N compound turnover is dependent on rainfall and depth, and is mediated by genomically divergent microorganisms.</title>
        <authorList>
            <person name="Diamond S."/>
            <person name="Andeer P.F."/>
            <person name="Li Z."/>
            <person name="Crits-Christoph A."/>
            <person name="Burstein D."/>
            <person name="Anantharaman K."/>
            <person name="Lane K.R."/>
            <person name="Thomas B.C."/>
            <person name="Pan C."/>
            <person name="Northen T.R."/>
            <person name="Banfield J.F."/>
        </authorList>
    </citation>
    <scope>NUCLEOTIDE SEQUENCE [LARGE SCALE GENOMIC DNA]</scope>
    <source>
        <strain evidence="3">WS_3</strain>
    </source>
</reference>
<organism evidence="3 4">
    <name type="scientific">Eiseniibacteriota bacterium</name>
    <dbReference type="NCBI Taxonomy" id="2212470"/>
    <lineage>
        <taxon>Bacteria</taxon>
        <taxon>Candidatus Eiseniibacteriota</taxon>
    </lineage>
</organism>
<evidence type="ECO:0000256" key="1">
    <source>
        <dbReference type="SAM" id="SignalP"/>
    </source>
</evidence>
<proteinExistence type="predicted"/>
<dbReference type="InterPro" id="IPR025924">
    <property type="entry name" value="YHYH_dom"/>
</dbReference>
<evidence type="ECO:0000313" key="4">
    <source>
        <dbReference type="Proteomes" id="UP000320184"/>
    </source>
</evidence>
<feature type="signal peptide" evidence="1">
    <location>
        <begin position="1"/>
        <end position="36"/>
    </location>
</feature>
<name>A0A538SKX6_UNCEI</name>
<keyword evidence="1" id="KW-0732">Signal</keyword>
<evidence type="ECO:0000313" key="3">
    <source>
        <dbReference type="EMBL" id="TMQ52027.1"/>
    </source>
</evidence>
<accession>A0A538SKX6</accession>
<dbReference type="Pfam" id="PF14240">
    <property type="entry name" value="YHYH"/>
    <property type="match status" value="1"/>
</dbReference>
<evidence type="ECO:0000259" key="2">
    <source>
        <dbReference type="Pfam" id="PF14240"/>
    </source>
</evidence>
<feature type="domain" description="YHYH" evidence="2">
    <location>
        <begin position="101"/>
        <end position="296"/>
    </location>
</feature>
<gene>
    <name evidence="3" type="ORF">E6K73_04085</name>
</gene>
<sequence>MMVRALSTPGGTRMRIAAARLALMLVWGGIPAASHAAPPPELESWLLNTSGQTGYGGLPANVQRIRYSSGNAYVNASDIPTYTIGPWPGNPNTPTDQGYLFRIPRNPVENGGTKTSTPLGPTGVWINGVVVFNALDAHSYNNQNVWHQNAVLAEAASFDACLGHPAPGGVYHHHQNPACLYSPDSTKHSPIYGYAYDGFPIYGPYGHRNADGTGGIARMRSSYRQRNITQRTTLPDGTVLSPSQYGPDVSATYPLGFYVEDFEYVGGLGDLDRYNGRFTVTPEYPGGIYAYFVTIEGTGASAYPYTIGPQYYGVVAADDISTHGACARAGGGSASRARSERPQSPS</sequence>
<comment type="caution">
    <text evidence="3">The sequence shown here is derived from an EMBL/GenBank/DDBJ whole genome shotgun (WGS) entry which is preliminary data.</text>
</comment>